<evidence type="ECO:0000256" key="7">
    <source>
        <dbReference type="SAM" id="Phobius"/>
    </source>
</evidence>
<keyword evidence="4 7" id="KW-0472">Membrane</keyword>
<evidence type="ECO:0000256" key="6">
    <source>
        <dbReference type="SAM" id="MobiDB-lite"/>
    </source>
</evidence>
<evidence type="ECO:0000313" key="9">
    <source>
        <dbReference type="EMBL" id="KAF2678496.1"/>
    </source>
</evidence>
<evidence type="ECO:0000256" key="2">
    <source>
        <dbReference type="ARBA" id="ARBA00022692"/>
    </source>
</evidence>
<comment type="similarity">
    <text evidence="5">Belongs to the SAT4 family.</text>
</comment>
<name>A0A6G1IJT3_9PLEO</name>
<evidence type="ECO:0000256" key="3">
    <source>
        <dbReference type="ARBA" id="ARBA00022989"/>
    </source>
</evidence>
<dbReference type="Pfam" id="PF20684">
    <property type="entry name" value="Fung_rhodopsin"/>
    <property type="match status" value="1"/>
</dbReference>
<keyword evidence="3 7" id="KW-1133">Transmembrane helix</keyword>
<feature type="transmembrane region" description="Helical" evidence="7">
    <location>
        <begin position="45"/>
        <end position="66"/>
    </location>
</feature>
<dbReference type="InterPro" id="IPR052337">
    <property type="entry name" value="SAT4-like"/>
</dbReference>
<comment type="subcellular location">
    <subcellularLocation>
        <location evidence="1">Membrane</location>
        <topology evidence="1">Multi-pass membrane protein</topology>
    </subcellularLocation>
</comment>
<dbReference type="GO" id="GO:0016020">
    <property type="term" value="C:membrane"/>
    <property type="evidence" value="ECO:0007669"/>
    <property type="project" value="UniProtKB-SubCell"/>
</dbReference>
<feature type="region of interest" description="Disordered" evidence="6">
    <location>
        <begin position="357"/>
        <end position="377"/>
    </location>
</feature>
<dbReference type="OrthoDB" id="3903189at2759"/>
<evidence type="ECO:0000256" key="5">
    <source>
        <dbReference type="ARBA" id="ARBA00038359"/>
    </source>
</evidence>
<keyword evidence="2 7" id="KW-0812">Transmembrane</keyword>
<reference evidence="9" key="1">
    <citation type="journal article" date="2020" name="Stud. Mycol.">
        <title>101 Dothideomycetes genomes: a test case for predicting lifestyles and emergence of pathogens.</title>
        <authorList>
            <person name="Haridas S."/>
            <person name="Albert R."/>
            <person name="Binder M."/>
            <person name="Bloem J."/>
            <person name="Labutti K."/>
            <person name="Salamov A."/>
            <person name="Andreopoulos B."/>
            <person name="Baker S."/>
            <person name="Barry K."/>
            <person name="Bills G."/>
            <person name="Bluhm B."/>
            <person name="Cannon C."/>
            <person name="Castanera R."/>
            <person name="Culley D."/>
            <person name="Daum C."/>
            <person name="Ezra D."/>
            <person name="Gonzalez J."/>
            <person name="Henrissat B."/>
            <person name="Kuo A."/>
            <person name="Liang C."/>
            <person name="Lipzen A."/>
            <person name="Lutzoni F."/>
            <person name="Magnuson J."/>
            <person name="Mondo S."/>
            <person name="Nolan M."/>
            <person name="Ohm R."/>
            <person name="Pangilinan J."/>
            <person name="Park H.-J."/>
            <person name="Ramirez L."/>
            <person name="Alfaro M."/>
            <person name="Sun H."/>
            <person name="Tritt A."/>
            <person name="Yoshinaga Y."/>
            <person name="Zwiers L.-H."/>
            <person name="Turgeon B."/>
            <person name="Goodwin S."/>
            <person name="Spatafora J."/>
            <person name="Crous P."/>
            <person name="Grigoriev I."/>
        </authorList>
    </citation>
    <scope>NUCLEOTIDE SEQUENCE</scope>
    <source>
        <strain evidence="9">CBS 122367</strain>
    </source>
</reference>
<dbReference type="Proteomes" id="UP000799291">
    <property type="component" value="Unassembled WGS sequence"/>
</dbReference>
<proteinExistence type="inferred from homology"/>
<feature type="region of interest" description="Disordered" evidence="6">
    <location>
        <begin position="317"/>
        <end position="343"/>
    </location>
</feature>
<sequence length="377" mass="42273">MEDTKGTLAIESWMLYAVGVCLILSRIICRLITLRSPRKLQLDDWMMAFILIPFTGTVVCANKALLPGQTTPTNHDIQWTRKMRFTLEELQISTNWLVKACLLVLYRRIFPASTSRTERRFVTYVSIYCLLSFCLIQILLPVWCRPLHHYWAAVPSNAQCTSYHNHSILALTLSALMTVATLIVPVPLIPTPRKLLLAALLLLGAFVLVAGILARYCIMTSPTSSVYLYWLMAETTLTILFANLPFLSSLITSTTPSRARQMGGNLSLSQWPRSYKDTPPLRADRQHLDSITKTISTLSPACSDRVGSTASTVPHLDVDDGWSDAGATSSIPPTPVRKMTLTDPPPELEVFWTLRRSSTRDGDSEKMGTQEMQWPLR</sequence>
<keyword evidence="10" id="KW-1185">Reference proteome</keyword>
<dbReference type="EMBL" id="MU005611">
    <property type="protein sequence ID" value="KAF2678496.1"/>
    <property type="molecule type" value="Genomic_DNA"/>
</dbReference>
<dbReference type="PANTHER" id="PTHR33048:SF149">
    <property type="entry name" value="UBID FAMILY DECARBOXYLASE"/>
    <property type="match status" value="1"/>
</dbReference>
<feature type="domain" description="Rhodopsin" evidence="8">
    <location>
        <begin position="26"/>
        <end position="251"/>
    </location>
</feature>
<protein>
    <recommendedName>
        <fullName evidence="8">Rhodopsin domain-containing protein</fullName>
    </recommendedName>
</protein>
<feature type="compositionally biased region" description="Basic and acidic residues" evidence="6">
    <location>
        <begin position="358"/>
        <end position="368"/>
    </location>
</feature>
<evidence type="ECO:0000256" key="1">
    <source>
        <dbReference type="ARBA" id="ARBA00004141"/>
    </source>
</evidence>
<evidence type="ECO:0000259" key="8">
    <source>
        <dbReference type="Pfam" id="PF20684"/>
    </source>
</evidence>
<dbReference type="PANTHER" id="PTHR33048">
    <property type="entry name" value="PTH11-LIKE INTEGRAL MEMBRANE PROTEIN (AFU_ORTHOLOGUE AFUA_5G11245)"/>
    <property type="match status" value="1"/>
</dbReference>
<feature type="transmembrane region" description="Helical" evidence="7">
    <location>
        <begin position="228"/>
        <end position="252"/>
    </location>
</feature>
<feature type="transmembrane region" description="Helical" evidence="7">
    <location>
        <begin position="163"/>
        <end position="183"/>
    </location>
</feature>
<evidence type="ECO:0000256" key="4">
    <source>
        <dbReference type="ARBA" id="ARBA00023136"/>
    </source>
</evidence>
<feature type="transmembrane region" description="Helical" evidence="7">
    <location>
        <begin position="121"/>
        <end position="143"/>
    </location>
</feature>
<feature type="transmembrane region" description="Helical" evidence="7">
    <location>
        <begin position="13"/>
        <end position="33"/>
    </location>
</feature>
<dbReference type="AlphaFoldDB" id="A0A6G1IJT3"/>
<feature type="transmembrane region" description="Helical" evidence="7">
    <location>
        <begin position="195"/>
        <end position="216"/>
    </location>
</feature>
<dbReference type="InterPro" id="IPR049326">
    <property type="entry name" value="Rhodopsin_dom_fungi"/>
</dbReference>
<accession>A0A6G1IJT3</accession>
<organism evidence="9 10">
    <name type="scientific">Lentithecium fluviatile CBS 122367</name>
    <dbReference type="NCBI Taxonomy" id="1168545"/>
    <lineage>
        <taxon>Eukaryota</taxon>
        <taxon>Fungi</taxon>
        <taxon>Dikarya</taxon>
        <taxon>Ascomycota</taxon>
        <taxon>Pezizomycotina</taxon>
        <taxon>Dothideomycetes</taxon>
        <taxon>Pleosporomycetidae</taxon>
        <taxon>Pleosporales</taxon>
        <taxon>Massarineae</taxon>
        <taxon>Lentitheciaceae</taxon>
        <taxon>Lentithecium</taxon>
    </lineage>
</organism>
<evidence type="ECO:0000313" key="10">
    <source>
        <dbReference type="Proteomes" id="UP000799291"/>
    </source>
</evidence>
<gene>
    <name evidence="9" type="ORF">K458DRAFT_348156</name>
</gene>